<name>A0A7R9HG64_TIMPO</name>
<feature type="domain" description="Mutator-like transposase" evidence="2">
    <location>
        <begin position="101"/>
        <end position="251"/>
    </location>
</feature>
<reference evidence="3" key="1">
    <citation type="submission" date="2020-11" db="EMBL/GenBank/DDBJ databases">
        <authorList>
            <person name="Tran Van P."/>
        </authorList>
    </citation>
    <scope>NUCLEOTIDE SEQUENCE</scope>
</reference>
<sequence length="252" mass="29004">MFHRIIERFMKIGTNRTLSKPTYSRDVSRDEWQDRNVSPHPGPSGLHNKMNQSPTSLSNLNVSGIQELPDSDQEYWAGIPITRDPIIKEMNELLSGRRVHRKESKEHKGYENNQGTSTGMEQAILVQGFRESGDKMHNLCYKYIVSDGNSRTYAKIQRNVTYERQVIKLECASHIVRNYTDKFNKIIKYTVHDITAHKELSQLIPRLTKGARAVITDAGDNVSKNDVLRDDLRNGPYHVFGQHLNCRSTYCK</sequence>
<dbReference type="AlphaFoldDB" id="A0A7R9HG64"/>
<evidence type="ECO:0000313" key="3">
    <source>
        <dbReference type="EMBL" id="CAD7418241.1"/>
    </source>
</evidence>
<dbReference type="InterPro" id="IPR049012">
    <property type="entry name" value="Mutator_transp_dom"/>
</dbReference>
<protein>
    <recommendedName>
        <fullName evidence="2">Mutator-like transposase domain-containing protein</fullName>
    </recommendedName>
</protein>
<feature type="region of interest" description="Disordered" evidence="1">
    <location>
        <begin position="18"/>
        <end position="62"/>
    </location>
</feature>
<dbReference type="Pfam" id="PF20700">
    <property type="entry name" value="Mutator"/>
    <property type="match status" value="1"/>
</dbReference>
<dbReference type="EMBL" id="OD016297">
    <property type="protein sequence ID" value="CAD7418241.1"/>
    <property type="molecule type" value="Genomic_DNA"/>
</dbReference>
<evidence type="ECO:0000256" key="1">
    <source>
        <dbReference type="SAM" id="MobiDB-lite"/>
    </source>
</evidence>
<organism evidence="3">
    <name type="scientific">Timema poppense</name>
    <name type="common">Walking stick</name>
    <dbReference type="NCBI Taxonomy" id="170557"/>
    <lineage>
        <taxon>Eukaryota</taxon>
        <taxon>Metazoa</taxon>
        <taxon>Ecdysozoa</taxon>
        <taxon>Arthropoda</taxon>
        <taxon>Hexapoda</taxon>
        <taxon>Insecta</taxon>
        <taxon>Pterygota</taxon>
        <taxon>Neoptera</taxon>
        <taxon>Polyneoptera</taxon>
        <taxon>Phasmatodea</taxon>
        <taxon>Timematodea</taxon>
        <taxon>Timematoidea</taxon>
        <taxon>Timematidae</taxon>
        <taxon>Timema</taxon>
    </lineage>
</organism>
<proteinExistence type="predicted"/>
<feature type="compositionally biased region" description="Polar residues" evidence="1">
    <location>
        <begin position="49"/>
        <end position="62"/>
    </location>
</feature>
<accession>A0A7R9HG64</accession>
<evidence type="ECO:0000259" key="2">
    <source>
        <dbReference type="Pfam" id="PF20700"/>
    </source>
</evidence>
<gene>
    <name evidence="3" type="ORF">TPSB3V08_LOCUS12282</name>
</gene>